<dbReference type="PATRIC" id="fig|186479.3.peg.2251"/>
<accession>A0A0N8PSW8</accession>
<protein>
    <submittedName>
        <fullName evidence="4">Galactarate dehydratase</fullName>
    </submittedName>
</protein>
<dbReference type="EMBL" id="LJCR01000157">
    <property type="protein sequence ID" value="KPV53885.1"/>
    <property type="molecule type" value="Genomic_DNA"/>
</dbReference>
<dbReference type="InterPro" id="IPR007392">
    <property type="entry name" value="GD_AH_second"/>
</dbReference>
<evidence type="ECO:0000259" key="3">
    <source>
        <dbReference type="SMART" id="SM00858"/>
    </source>
</evidence>
<proteinExistence type="inferred from homology"/>
<dbReference type="Proteomes" id="UP000050509">
    <property type="component" value="Unassembled WGS sequence"/>
</dbReference>
<dbReference type="PANTHER" id="PTHR30536:SF5">
    <property type="entry name" value="ALTRONATE DEHYDRATASE"/>
    <property type="match status" value="1"/>
</dbReference>
<dbReference type="CDD" id="cd11613">
    <property type="entry name" value="SAF_AH_GD"/>
    <property type="match status" value="1"/>
</dbReference>
<dbReference type="InterPro" id="IPR048332">
    <property type="entry name" value="GD_AH_C"/>
</dbReference>
<dbReference type="InterPro" id="IPR013974">
    <property type="entry name" value="SAF"/>
</dbReference>
<evidence type="ECO:0000256" key="2">
    <source>
        <dbReference type="ARBA" id="ARBA00023239"/>
    </source>
</evidence>
<name>A0A0N8PSW8_9CHLR</name>
<dbReference type="InterPro" id="IPR052172">
    <property type="entry name" value="UxaA_altronate/galactarate_dh"/>
</dbReference>
<comment type="similarity">
    <text evidence="1">Belongs to the UxaA family.</text>
</comment>
<dbReference type="Pfam" id="PF20629">
    <property type="entry name" value="GD_AH_C"/>
    <property type="match status" value="1"/>
</dbReference>
<dbReference type="Pfam" id="PF04295">
    <property type="entry name" value="GD_AH_second"/>
    <property type="match status" value="1"/>
</dbReference>
<dbReference type="GO" id="GO:0019698">
    <property type="term" value="P:D-galacturonate catabolic process"/>
    <property type="evidence" value="ECO:0007669"/>
    <property type="project" value="TreeGrafter"/>
</dbReference>
<dbReference type="GO" id="GO:0016829">
    <property type="term" value="F:lyase activity"/>
    <property type="evidence" value="ECO:0007669"/>
    <property type="project" value="UniProtKB-KW"/>
</dbReference>
<sequence>MLITLHDTPAIQLHPADDVAIALTPLGSKRQIAIAGRSVQLRSDIGAGHKVALRPIEPGQPVRRYGQVIGFATQPIAAGEHVHTQNMAVGDMQLDYQIGVDVRPVTLVPPEERRTFLGYRRPDGRVGTRNTLVIITTVNCSAHVVRQIGARARAELLPKFPNVTDIVAIAHKSGCASRSSGYEIEMLRRTLAGFARSPNVADYLFVGLGCETNQFEDLFLSQRARLGDVQLPPYIGIQDTGGVAATIDEGLREIAARLPRANECRREEVPLSELNLALQCGGSDSFSGVTANPALGYAVDLLVAQGGTAVLSETPEIYGAEHMLTRRAASRAVGEKLLERVHWWEEYTAREGFEIDNNPSHGNKAGGLTTIYEKSLGAVAKGGSTPLQAVYEYAEPVTERGLVFMDTPGYDPVSATGQVAGGCNLIAFTTGRGSCFGFKPVPSIKIATNSVTYERMRGDMDINAGTILTGAGVESVGREIFEKLIAVASGEASLSEAQGIGEEEFNPWMIGATM</sequence>
<keyword evidence="5" id="KW-1185">Reference proteome</keyword>
<dbReference type="SMART" id="SM00858">
    <property type="entry name" value="SAF"/>
    <property type="match status" value="1"/>
</dbReference>
<dbReference type="Gene3D" id="2.30.130.110">
    <property type="match status" value="1"/>
</dbReference>
<dbReference type="AlphaFoldDB" id="A0A0N8PSW8"/>
<comment type="caution">
    <text evidence="4">The sequence shown here is derived from an EMBL/GenBank/DDBJ whole genome shotgun (WGS) entry which is preliminary data.</text>
</comment>
<gene>
    <name evidence="4" type="ORF">SE17_07015</name>
</gene>
<dbReference type="Pfam" id="PF08666">
    <property type="entry name" value="SAF"/>
    <property type="match status" value="1"/>
</dbReference>
<dbReference type="PANTHER" id="PTHR30536">
    <property type="entry name" value="ALTRONATE/GALACTARATE DEHYDRATASE"/>
    <property type="match status" value="1"/>
</dbReference>
<evidence type="ECO:0000256" key="1">
    <source>
        <dbReference type="ARBA" id="ARBA00010986"/>
    </source>
</evidence>
<reference evidence="4 5" key="1">
    <citation type="submission" date="2015-09" db="EMBL/GenBank/DDBJ databases">
        <title>Draft genome sequence of Kouleothrix aurantiaca JCM 19913.</title>
        <authorList>
            <person name="Hemp J."/>
        </authorList>
    </citation>
    <scope>NUCLEOTIDE SEQUENCE [LARGE SCALE GENOMIC DNA]</scope>
    <source>
        <strain evidence="4 5">COM-B</strain>
    </source>
</reference>
<evidence type="ECO:0000313" key="5">
    <source>
        <dbReference type="Proteomes" id="UP000050509"/>
    </source>
</evidence>
<dbReference type="InterPro" id="IPR044144">
    <property type="entry name" value="SAF_UxaA/GarD"/>
</dbReference>
<organism evidence="4 5">
    <name type="scientific">Kouleothrix aurantiaca</name>
    <dbReference type="NCBI Taxonomy" id="186479"/>
    <lineage>
        <taxon>Bacteria</taxon>
        <taxon>Bacillati</taxon>
        <taxon>Chloroflexota</taxon>
        <taxon>Chloroflexia</taxon>
        <taxon>Chloroflexales</taxon>
        <taxon>Roseiflexineae</taxon>
        <taxon>Roseiflexaceae</taxon>
        <taxon>Kouleothrix</taxon>
    </lineage>
</organism>
<feature type="domain" description="SAF" evidence="3">
    <location>
        <begin position="17"/>
        <end position="88"/>
    </location>
</feature>
<evidence type="ECO:0000313" key="4">
    <source>
        <dbReference type="EMBL" id="KPV53885.1"/>
    </source>
</evidence>
<keyword evidence="2" id="KW-0456">Lyase</keyword>